<dbReference type="AlphaFoldDB" id="A0A839RLY7"/>
<gene>
    <name evidence="1" type="ORF">FHU29_001753</name>
</gene>
<comment type="caution">
    <text evidence="1">The sequence shown here is derived from an EMBL/GenBank/DDBJ whole genome shotgun (WGS) entry which is preliminary data.</text>
</comment>
<keyword evidence="2" id="KW-1185">Reference proteome</keyword>
<dbReference type="Proteomes" id="UP000567922">
    <property type="component" value="Unassembled WGS sequence"/>
</dbReference>
<protein>
    <submittedName>
        <fullName evidence="1">Uncharacterized protein</fullName>
    </submittedName>
</protein>
<reference evidence="1 2" key="1">
    <citation type="submission" date="2020-08" db="EMBL/GenBank/DDBJ databases">
        <title>Sequencing the genomes of 1000 actinobacteria strains.</title>
        <authorList>
            <person name="Klenk H.-P."/>
        </authorList>
    </citation>
    <scope>NUCLEOTIDE SEQUENCE [LARGE SCALE GENOMIC DNA]</scope>
    <source>
        <strain evidence="1 2">DSM 45258</strain>
    </source>
</reference>
<dbReference type="RefSeq" id="WP_064438858.1">
    <property type="nucleotide sequence ID" value="NZ_BDDI01000002.1"/>
</dbReference>
<name>A0A839RLY7_9ACTN</name>
<proteinExistence type="predicted"/>
<dbReference type="InterPro" id="IPR045730">
    <property type="entry name" value="DUF6084"/>
</dbReference>
<evidence type="ECO:0000313" key="2">
    <source>
        <dbReference type="Proteomes" id="UP000567922"/>
    </source>
</evidence>
<evidence type="ECO:0000313" key="1">
    <source>
        <dbReference type="EMBL" id="MBB3037319.1"/>
    </source>
</evidence>
<dbReference type="OrthoDB" id="115056at2"/>
<organism evidence="1 2">
    <name type="scientific">Hoyosella altamirensis</name>
    <dbReference type="NCBI Taxonomy" id="616997"/>
    <lineage>
        <taxon>Bacteria</taxon>
        <taxon>Bacillati</taxon>
        <taxon>Actinomycetota</taxon>
        <taxon>Actinomycetes</taxon>
        <taxon>Mycobacteriales</taxon>
        <taxon>Hoyosellaceae</taxon>
        <taxon>Hoyosella</taxon>
    </lineage>
</organism>
<accession>A0A839RLY7</accession>
<dbReference type="EMBL" id="JACHWS010000001">
    <property type="protein sequence ID" value="MBB3037319.1"/>
    <property type="molecule type" value="Genomic_DNA"/>
</dbReference>
<sequence>MTALQFEVLTVEPEQFAVTPNLLVTLRITEQSAAQVHAIVLNCQIRIEPQRRRYSDEEAAGLRDLFGPREQWASAVRAFQWLHTATTVPGFVGSYDATLPIPCTYDFEVTAAKYLHALDRAENDGNGPQGEVPLVPLVFLFSGSVFTRSGAGIHVERVPWHCEASYDMPVKVWHDLIAQHYPNSGWLRLDTDTMNALLRFKAAKGLTTLDAAVSLLLLHERDAGEVPK</sequence>
<dbReference type="Pfam" id="PF19562">
    <property type="entry name" value="DUF6084"/>
    <property type="match status" value="1"/>
</dbReference>